<keyword evidence="2" id="KW-1133">Transmembrane helix</keyword>
<dbReference type="SUPFAM" id="SSF50494">
    <property type="entry name" value="Trypsin-like serine proteases"/>
    <property type="match status" value="1"/>
</dbReference>
<reference evidence="3 4" key="1">
    <citation type="journal article" date="2015" name="Stand. Genomic Sci.">
        <title>Genomic Encyclopedia of Bacterial and Archaeal Type Strains, Phase III: the genomes of soil and plant-associated and newly described type strains.</title>
        <authorList>
            <person name="Whitman W.B."/>
            <person name="Woyke T."/>
            <person name="Klenk H.P."/>
            <person name="Zhou Y."/>
            <person name="Lilburn T.G."/>
            <person name="Beck B.J."/>
            <person name="De Vos P."/>
            <person name="Vandamme P."/>
            <person name="Eisen J.A."/>
            <person name="Garrity G."/>
            <person name="Hugenholtz P."/>
            <person name="Kyrpides N.C."/>
        </authorList>
    </citation>
    <scope>NUCLEOTIDE SEQUENCE [LARGE SCALE GENOMIC DNA]</scope>
    <source>
        <strain evidence="3 4">VKM Ac-2572</strain>
    </source>
</reference>
<sequence length="399" mass="42494">MVEDGGQLPRPPRRVPAGAATLTQLQTSTPRTPPPPPRRPWKFGRFLAGFVVVLLILAAGASAGWYVRAESLRIDTEKILEAVRPGVVRVLATTCEGTGEASGVLIGDGLILTAASAIKQPLSIAIETEDGRVRRANPLGTSADGVAVLRLIGRLDTEPVPLAPPNPDPKAERALLGYTAAGAVTSRSVGTEEQPQALSSWMNQAKLGGPIIDKTGQVVGLVTGDTVPASTIVPLEKLREYVVPNAAGLTPEAGGTCQRSRGPQNAVVPELLVASTPLAVESQKLLGSYLTLLNRHDFAGLRQQVYSRRLLRAYSEEKDRSSHETSYFFGAKITEVTRYAVDGANVRMTFTVLFSPNANGAQGQTCNRLDLRYRLVRDSGQLRLDQGTSVATAQSCDAD</sequence>
<dbReference type="AlphaFoldDB" id="A0A4R2H612"/>
<feature type="region of interest" description="Disordered" evidence="1">
    <location>
        <begin position="1"/>
        <end position="39"/>
    </location>
</feature>
<dbReference type="RefSeq" id="WP_132212670.1">
    <property type="nucleotide sequence ID" value="NZ_SLWN01000011.1"/>
</dbReference>
<name>A0A4R2H612_9ACTN</name>
<evidence type="ECO:0000313" key="4">
    <source>
        <dbReference type="Proteomes" id="UP000294508"/>
    </source>
</evidence>
<protein>
    <submittedName>
        <fullName evidence="3">Trypsin-like peptidase</fullName>
    </submittedName>
</protein>
<keyword evidence="2" id="KW-0812">Transmembrane</keyword>
<dbReference type="InterPro" id="IPR009003">
    <property type="entry name" value="Peptidase_S1_PA"/>
</dbReference>
<organism evidence="3 4">
    <name type="scientific">Kribbella steppae</name>
    <dbReference type="NCBI Taxonomy" id="2512223"/>
    <lineage>
        <taxon>Bacteria</taxon>
        <taxon>Bacillati</taxon>
        <taxon>Actinomycetota</taxon>
        <taxon>Actinomycetes</taxon>
        <taxon>Propionibacteriales</taxon>
        <taxon>Kribbellaceae</taxon>
        <taxon>Kribbella</taxon>
    </lineage>
</organism>
<dbReference type="OrthoDB" id="3827631at2"/>
<dbReference type="Proteomes" id="UP000294508">
    <property type="component" value="Unassembled WGS sequence"/>
</dbReference>
<evidence type="ECO:0000256" key="2">
    <source>
        <dbReference type="SAM" id="Phobius"/>
    </source>
</evidence>
<keyword evidence="2" id="KW-0472">Membrane</keyword>
<comment type="caution">
    <text evidence="3">The sequence shown here is derived from an EMBL/GenBank/DDBJ whole genome shotgun (WGS) entry which is preliminary data.</text>
</comment>
<feature type="transmembrane region" description="Helical" evidence="2">
    <location>
        <begin position="46"/>
        <end position="67"/>
    </location>
</feature>
<evidence type="ECO:0000313" key="3">
    <source>
        <dbReference type="EMBL" id="TCO21303.1"/>
    </source>
</evidence>
<dbReference type="EMBL" id="SLWN01000011">
    <property type="protein sequence ID" value="TCO21303.1"/>
    <property type="molecule type" value="Genomic_DNA"/>
</dbReference>
<gene>
    <name evidence="3" type="ORF">EV652_111213</name>
</gene>
<keyword evidence="4" id="KW-1185">Reference proteome</keyword>
<accession>A0A4R2H612</accession>
<evidence type="ECO:0000256" key="1">
    <source>
        <dbReference type="SAM" id="MobiDB-lite"/>
    </source>
</evidence>
<dbReference type="Pfam" id="PF13365">
    <property type="entry name" value="Trypsin_2"/>
    <property type="match status" value="1"/>
</dbReference>
<dbReference type="Gene3D" id="2.40.10.120">
    <property type="match status" value="1"/>
</dbReference>
<proteinExistence type="predicted"/>